<feature type="compositionally biased region" description="Basic and acidic residues" evidence="2">
    <location>
        <begin position="1171"/>
        <end position="1182"/>
    </location>
</feature>
<dbReference type="Pfam" id="PF00620">
    <property type="entry name" value="RhoGAP"/>
    <property type="match status" value="1"/>
</dbReference>
<name>A0A067TAN0_GALM3</name>
<evidence type="ECO:0000259" key="4">
    <source>
        <dbReference type="PROSITE" id="PS50238"/>
    </source>
</evidence>
<keyword evidence="6" id="KW-1185">Reference proteome</keyword>
<dbReference type="PROSITE" id="PS50003">
    <property type="entry name" value="PH_DOMAIN"/>
    <property type="match status" value="1"/>
</dbReference>
<dbReference type="InterPro" id="IPR050729">
    <property type="entry name" value="Rho-GAP"/>
</dbReference>
<evidence type="ECO:0000313" key="6">
    <source>
        <dbReference type="Proteomes" id="UP000027222"/>
    </source>
</evidence>
<sequence length="1182" mass="132681">MERKKGISATTLKECKQRSRTKAHRKCKPTSIYPALSTRYSEKLDGNVALELLQGGTRPCSNPNAAPEMQTTGETLRVQVWTRRINENELRRPHSLSLTTQKFFSKVSLAFILPDPLRNRKALVLGLSAPILRILTTLISTYLRPSPIARDFPLDDTCPKIPISTQIRTRSGCDDEGQRHLSLRAKRYLLYYFSKIEKAKIETTLSNKGYILALGIGQRHMQNYANYPPTPKLEICVSLLAMSVHGAPSRLLCALGLLLDLTKPGIWGGDIKVRLGEELAKATADSEVIIAVDHMFKAKSIFEGFRTSFFLCPRKTSVSEKEVGEELLKEEPRVAWLLSSNVPLLFPDPLPALTLVDRSKLVRGRYDGDTSDEAGRQLHSLAMKQNFTKQLILGHGGTVITVYNGDLLLVVQSGGFKSAPSPWPSSRAPSLGLTRMDGFRLTDFSGSGLAELGGRSSHGLDRKTTLVRRMIVQAGTLSTLVNILVHGLDDISVAAADDNGEMSLPKGMTRELVVDGTEFARVWWSVFRSFVTPFVFFEVASKRNEVLVTIKEWLTIGGGAQDILDDVQLYHAVEGFLEVLQTTLLSSRQRPKLLLCNEHGSRCWKPIVCGLEDPPNLDRMDPEGFVDNLDGMVSAAFSNVTQEDLYVTADLLEVQNSDRTGWFSLRDVPSVEEVVEIQTVYFHIQEIEPSPLISELTQGALYQLLPPDVRSCIRAYGIIRKWLISKIVAPRIDLRARQARMELLIQAIEVSRLRNTETPSTAQLIDQPCIRSFVETVTTSALLSVESRLHVRAWLGVALGRGSSKARTSSILISAVKPPSARNSEESNRRGFERLNNVEKEVLTLEFDHHGIEDEAAREATSQNAQATQFIDNERSYTFQLDTEDGGHYLLQATTKREMIKWLETISRVTSSAAKRRLTYLGNSPKPQIADHIHHHPIVASRDPKADFGVELEFLLRRETGSDEIPPGTVPRIIEQCLTEVERRGLSQVGIYTYNRGEFPIRDTTDIHAICDLVKSWFCPLPKPVFPPSSYHAVMEAMRQENLDDQLLRIREVVQALPQANFDIIRRVSEHLDKVTDFEEHNHMTTEALTIVFSPNLLRVPQNDFVIILNNMELSHKLVKALITHVHIIFNEADPEAELHSEDELVLDAPILKGEEEEEEEEDKTSYEPMDDSHDNKLPCEQ</sequence>
<dbReference type="InterPro" id="IPR001849">
    <property type="entry name" value="PH_domain"/>
</dbReference>
<feature type="domain" description="Rho-GAP" evidence="4">
    <location>
        <begin position="950"/>
        <end position="1130"/>
    </location>
</feature>
<dbReference type="Gene3D" id="1.10.555.10">
    <property type="entry name" value="Rho GTPase activation protein"/>
    <property type="match status" value="1"/>
</dbReference>
<dbReference type="InterPro" id="IPR008936">
    <property type="entry name" value="Rho_GTPase_activation_prot"/>
</dbReference>
<keyword evidence="1" id="KW-0343">GTPase activation</keyword>
<dbReference type="AlphaFoldDB" id="A0A067TAN0"/>
<dbReference type="InterPro" id="IPR011993">
    <property type="entry name" value="PH-like_dom_sf"/>
</dbReference>
<dbReference type="CDD" id="cd00159">
    <property type="entry name" value="RhoGAP"/>
    <property type="match status" value="1"/>
</dbReference>
<feature type="region of interest" description="Disordered" evidence="2">
    <location>
        <begin position="1139"/>
        <end position="1182"/>
    </location>
</feature>
<evidence type="ECO:0000256" key="2">
    <source>
        <dbReference type="SAM" id="MobiDB-lite"/>
    </source>
</evidence>
<dbReference type="SUPFAM" id="SSF50729">
    <property type="entry name" value="PH domain-like"/>
    <property type="match status" value="1"/>
</dbReference>
<proteinExistence type="predicted"/>
<dbReference type="GO" id="GO:0007165">
    <property type="term" value="P:signal transduction"/>
    <property type="evidence" value="ECO:0007669"/>
    <property type="project" value="InterPro"/>
</dbReference>
<evidence type="ECO:0000256" key="1">
    <source>
        <dbReference type="ARBA" id="ARBA00022468"/>
    </source>
</evidence>
<dbReference type="SUPFAM" id="SSF48350">
    <property type="entry name" value="GTPase activation domain, GAP"/>
    <property type="match status" value="1"/>
</dbReference>
<reference evidence="6" key="1">
    <citation type="journal article" date="2014" name="Proc. Natl. Acad. Sci. U.S.A.">
        <title>Extensive sampling of basidiomycete genomes demonstrates inadequacy of the white-rot/brown-rot paradigm for wood decay fungi.</title>
        <authorList>
            <person name="Riley R."/>
            <person name="Salamov A.A."/>
            <person name="Brown D.W."/>
            <person name="Nagy L.G."/>
            <person name="Floudas D."/>
            <person name="Held B.W."/>
            <person name="Levasseur A."/>
            <person name="Lombard V."/>
            <person name="Morin E."/>
            <person name="Otillar R."/>
            <person name="Lindquist E.A."/>
            <person name="Sun H."/>
            <person name="LaButti K.M."/>
            <person name="Schmutz J."/>
            <person name="Jabbour D."/>
            <person name="Luo H."/>
            <person name="Baker S.E."/>
            <person name="Pisabarro A.G."/>
            <person name="Walton J.D."/>
            <person name="Blanchette R.A."/>
            <person name="Henrissat B."/>
            <person name="Martin F."/>
            <person name="Cullen D."/>
            <person name="Hibbett D.S."/>
            <person name="Grigoriev I.V."/>
        </authorList>
    </citation>
    <scope>NUCLEOTIDE SEQUENCE [LARGE SCALE GENOMIC DNA]</scope>
    <source>
        <strain evidence="6">CBS 339.88</strain>
    </source>
</reference>
<dbReference type="OrthoDB" id="79452at2759"/>
<evidence type="ECO:0000313" key="5">
    <source>
        <dbReference type="EMBL" id="KDR79407.1"/>
    </source>
</evidence>
<accession>A0A067TAN0</accession>
<dbReference type="GO" id="GO:0005096">
    <property type="term" value="F:GTPase activator activity"/>
    <property type="evidence" value="ECO:0007669"/>
    <property type="project" value="UniProtKB-KW"/>
</dbReference>
<protein>
    <recommendedName>
        <fullName evidence="7">Rho-GAP domain-containing protein</fullName>
    </recommendedName>
</protein>
<organism evidence="5 6">
    <name type="scientific">Galerina marginata (strain CBS 339.88)</name>
    <dbReference type="NCBI Taxonomy" id="685588"/>
    <lineage>
        <taxon>Eukaryota</taxon>
        <taxon>Fungi</taxon>
        <taxon>Dikarya</taxon>
        <taxon>Basidiomycota</taxon>
        <taxon>Agaricomycotina</taxon>
        <taxon>Agaricomycetes</taxon>
        <taxon>Agaricomycetidae</taxon>
        <taxon>Agaricales</taxon>
        <taxon>Agaricineae</taxon>
        <taxon>Strophariaceae</taxon>
        <taxon>Galerina</taxon>
    </lineage>
</organism>
<dbReference type="Gene3D" id="2.30.29.30">
    <property type="entry name" value="Pleckstrin-homology domain (PH domain)/Phosphotyrosine-binding domain (PTB)"/>
    <property type="match status" value="1"/>
</dbReference>
<evidence type="ECO:0000259" key="3">
    <source>
        <dbReference type="PROSITE" id="PS50003"/>
    </source>
</evidence>
<dbReference type="HOGENOM" id="CLU_272852_0_0_1"/>
<gene>
    <name evidence="5" type="ORF">GALMADRAFT_208785</name>
</gene>
<evidence type="ECO:0008006" key="7">
    <source>
        <dbReference type="Google" id="ProtNLM"/>
    </source>
</evidence>
<dbReference type="InterPro" id="IPR000198">
    <property type="entry name" value="RhoGAP_dom"/>
</dbReference>
<feature type="domain" description="PH" evidence="3">
    <location>
        <begin position="877"/>
        <end position="911"/>
    </location>
</feature>
<dbReference type="SMART" id="SM00324">
    <property type="entry name" value="RhoGAP"/>
    <property type="match status" value="1"/>
</dbReference>
<dbReference type="PROSITE" id="PS50238">
    <property type="entry name" value="RHOGAP"/>
    <property type="match status" value="1"/>
</dbReference>
<dbReference type="PANTHER" id="PTHR23176:SF129">
    <property type="entry name" value="RHO GTPASE ACTIVATING PROTEIN AT 16F, ISOFORM E-RELATED"/>
    <property type="match status" value="1"/>
</dbReference>
<dbReference type="EMBL" id="KL142373">
    <property type="protein sequence ID" value="KDR79407.1"/>
    <property type="molecule type" value="Genomic_DNA"/>
</dbReference>
<dbReference type="PANTHER" id="PTHR23176">
    <property type="entry name" value="RHO/RAC/CDC GTPASE-ACTIVATING PROTEIN"/>
    <property type="match status" value="1"/>
</dbReference>
<dbReference type="STRING" id="685588.A0A067TAN0"/>
<dbReference type="Proteomes" id="UP000027222">
    <property type="component" value="Unassembled WGS sequence"/>
</dbReference>
<dbReference type="GO" id="GO:0005737">
    <property type="term" value="C:cytoplasm"/>
    <property type="evidence" value="ECO:0007669"/>
    <property type="project" value="TreeGrafter"/>
</dbReference>